<proteinExistence type="predicted"/>
<reference evidence="3" key="2">
    <citation type="submission" date="2014-03" db="EMBL/GenBank/DDBJ databases">
        <title>The whipworm genome and dual-species transcriptomics of an intimate host-pathogen interaction.</title>
        <authorList>
            <person name="Foth B.J."/>
            <person name="Tsai I.J."/>
            <person name="Reid A.J."/>
            <person name="Bancroft A.J."/>
            <person name="Nichol S."/>
            <person name="Tracey A."/>
            <person name="Holroyd N."/>
            <person name="Cotton J.A."/>
            <person name="Stanley E.J."/>
            <person name="Zarowiecki M."/>
            <person name="Liu J.Z."/>
            <person name="Huckvale T."/>
            <person name="Cooper P.J."/>
            <person name="Grencis R.K."/>
            <person name="Berriman M."/>
        </authorList>
    </citation>
    <scope>NUCLEOTIDE SEQUENCE [LARGE SCALE GENOMIC DNA]</scope>
</reference>
<keyword evidence="2" id="KW-0812">Transmembrane</keyword>
<evidence type="ECO:0000256" key="1">
    <source>
        <dbReference type="SAM" id="MobiDB-lite"/>
    </source>
</evidence>
<keyword evidence="4" id="KW-1185">Reference proteome</keyword>
<feature type="transmembrane region" description="Helical" evidence="2">
    <location>
        <begin position="481"/>
        <end position="500"/>
    </location>
</feature>
<dbReference type="AlphaFoldDB" id="A0A077ZDN5"/>
<keyword evidence="2" id="KW-0472">Membrane</keyword>
<evidence type="ECO:0000256" key="2">
    <source>
        <dbReference type="SAM" id="Phobius"/>
    </source>
</evidence>
<organism evidence="3 4">
    <name type="scientific">Trichuris trichiura</name>
    <name type="common">Whipworm</name>
    <name type="synonym">Trichocephalus trichiurus</name>
    <dbReference type="NCBI Taxonomy" id="36087"/>
    <lineage>
        <taxon>Eukaryota</taxon>
        <taxon>Metazoa</taxon>
        <taxon>Ecdysozoa</taxon>
        <taxon>Nematoda</taxon>
        <taxon>Enoplea</taxon>
        <taxon>Dorylaimia</taxon>
        <taxon>Trichinellida</taxon>
        <taxon>Trichuridae</taxon>
        <taxon>Trichuris</taxon>
    </lineage>
</organism>
<keyword evidence="2" id="KW-1133">Transmembrane helix</keyword>
<protein>
    <submittedName>
        <fullName evidence="3">53 kDa excretory</fullName>
    </submittedName>
</protein>
<feature type="transmembrane region" description="Helical" evidence="2">
    <location>
        <begin position="455"/>
        <end position="475"/>
    </location>
</feature>
<reference evidence="3" key="1">
    <citation type="submission" date="2014-01" db="EMBL/GenBank/DDBJ databases">
        <authorList>
            <person name="Aslett M."/>
        </authorList>
    </citation>
    <scope>NUCLEOTIDE SEQUENCE</scope>
</reference>
<dbReference type="Proteomes" id="UP000030665">
    <property type="component" value="Unassembled WGS sequence"/>
</dbReference>
<gene>
    <name evidence="3" type="ORF">TTRE_0000680401</name>
</gene>
<sequence length="516" mass="59457">MKEHDPAKTSNTESHTSLCVRCQEHSLCPSIDLNQEVHVIFPKASNREPHKERIYSQNQPRSPENEELTRSLTTDFGDIIPRVEHLASNKQKVEWQKEKRDEAAKNVLYSFLKFYFTRAPDYSFDKVIVGAKCNISGDEGAILHMKIKKREDCKKKFIWSTCKPVNATNVYCSWVGFLRGEKHKQMLGAVCYALPEISPEDEMILAQLDLCHEWNYANTGYYRLVLPWQVISWDKDFILYYPPTTDLNHLQFIHGKTKKDEETHVNPERRTGIAGQGIWKNLGENQMDIPIFLRKYNGTRQIMVRIGHEDIKVTGPLAMFYRKPKSKEELSKWNETSAEDYFYALVESSYKEKCTMDKFLADMKGKRKIFKSYFSHPDETDNAWVKARVYMLIIPETSCLYNLNLDASANYLGFQWKTYNDSTLLAVENVVKTVFTDQETQLRVTAGNYFSASRYLAYFVAAAVAVTILLGGLAAIVPSMIALGIPVVLLTLAAIIRAAYLRKWIFLHQPIKMCDK</sequence>
<accession>A0A077ZDN5</accession>
<dbReference type="EMBL" id="HG806350">
    <property type="protein sequence ID" value="CDW58486.1"/>
    <property type="molecule type" value="Genomic_DNA"/>
</dbReference>
<evidence type="ECO:0000313" key="3">
    <source>
        <dbReference type="EMBL" id="CDW58486.1"/>
    </source>
</evidence>
<feature type="region of interest" description="Disordered" evidence="1">
    <location>
        <begin position="48"/>
        <end position="68"/>
    </location>
</feature>
<name>A0A077ZDN5_TRITR</name>
<dbReference type="OrthoDB" id="5943950at2759"/>
<evidence type="ECO:0000313" key="4">
    <source>
        <dbReference type="Proteomes" id="UP000030665"/>
    </source>
</evidence>